<evidence type="ECO:0000313" key="3">
    <source>
        <dbReference type="Proteomes" id="UP001144673"/>
    </source>
</evidence>
<gene>
    <name evidence="2" type="ORF">LMH87_001188</name>
</gene>
<dbReference type="AlphaFoldDB" id="A0A9W8QG18"/>
<dbReference type="RefSeq" id="XP_056056093.1">
    <property type="nucleotide sequence ID" value="XM_056199225.1"/>
</dbReference>
<accession>A0A9W8QG18</accession>
<feature type="chain" id="PRO_5040824661" evidence="1">
    <location>
        <begin position="18"/>
        <end position="83"/>
    </location>
</feature>
<sequence>MKFSTILALTLSGMAAAAEFGDSSSCMLDVASDCGDCKSCRNENGEDMKTCHRMFNDCVRGLADYHGVSLDHCVLGGNLCHPE</sequence>
<name>A0A9W8QG18_AKAMU</name>
<proteinExistence type="predicted"/>
<dbReference type="GeneID" id="80888347"/>
<dbReference type="Proteomes" id="UP001144673">
    <property type="component" value="Chromosome 6"/>
</dbReference>
<comment type="caution">
    <text evidence="2">The sequence shown here is derived from an EMBL/GenBank/DDBJ whole genome shotgun (WGS) entry which is preliminary data.</text>
</comment>
<dbReference type="EMBL" id="JAJHUN010000007">
    <property type="protein sequence ID" value="KAJ4155969.1"/>
    <property type="molecule type" value="Genomic_DNA"/>
</dbReference>
<keyword evidence="1" id="KW-0732">Signal</keyword>
<reference evidence="2" key="1">
    <citation type="journal article" date="2023" name="Access Microbiol">
        <title>De-novo genome assembly for Akanthomyces muscarius, a biocontrol agent of insect agricultural pests.</title>
        <authorList>
            <person name="Erdos Z."/>
            <person name="Studholme D.J."/>
            <person name="Raymond B."/>
            <person name="Sharma M."/>
        </authorList>
    </citation>
    <scope>NUCLEOTIDE SEQUENCE</scope>
    <source>
        <strain evidence="2">Ve6</strain>
    </source>
</reference>
<evidence type="ECO:0000256" key="1">
    <source>
        <dbReference type="SAM" id="SignalP"/>
    </source>
</evidence>
<organism evidence="2 3">
    <name type="scientific">Akanthomyces muscarius</name>
    <name type="common">Entomopathogenic fungus</name>
    <name type="synonym">Lecanicillium muscarium</name>
    <dbReference type="NCBI Taxonomy" id="2231603"/>
    <lineage>
        <taxon>Eukaryota</taxon>
        <taxon>Fungi</taxon>
        <taxon>Dikarya</taxon>
        <taxon>Ascomycota</taxon>
        <taxon>Pezizomycotina</taxon>
        <taxon>Sordariomycetes</taxon>
        <taxon>Hypocreomycetidae</taxon>
        <taxon>Hypocreales</taxon>
        <taxon>Cordycipitaceae</taxon>
        <taxon>Akanthomyces</taxon>
    </lineage>
</organism>
<keyword evidence="3" id="KW-1185">Reference proteome</keyword>
<feature type="signal peptide" evidence="1">
    <location>
        <begin position="1"/>
        <end position="17"/>
    </location>
</feature>
<protein>
    <submittedName>
        <fullName evidence="2">Uncharacterized protein</fullName>
    </submittedName>
</protein>
<evidence type="ECO:0000313" key="2">
    <source>
        <dbReference type="EMBL" id="KAJ4155969.1"/>
    </source>
</evidence>
<dbReference type="KEGG" id="amus:LMH87_001188"/>